<sequence length="89" mass="10065">MPMEDERRLHPICTSSACVPPPNRFSTRLTAVAGFVCSPLPAAVGLYTHFKPERVEPKMRAERDGCGLAPGIIRWKCKVRWEVDDWVAR</sequence>
<dbReference type="AlphaFoldDB" id="A0A550C8M2"/>
<comment type="caution">
    <text evidence="1">The sequence shown here is derived from an EMBL/GenBank/DDBJ whole genome shotgun (WGS) entry which is preliminary data.</text>
</comment>
<accession>A0A550C8M2</accession>
<reference evidence="1 2" key="1">
    <citation type="journal article" date="2019" name="New Phytol.">
        <title>Comparative genomics reveals unique wood-decay strategies and fruiting body development in the Schizophyllaceae.</title>
        <authorList>
            <person name="Almasi E."/>
            <person name="Sahu N."/>
            <person name="Krizsan K."/>
            <person name="Balint B."/>
            <person name="Kovacs G.M."/>
            <person name="Kiss B."/>
            <person name="Cseklye J."/>
            <person name="Drula E."/>
            <person name="Henrissat B."/>
            <person name="Nagy I."/>
            <person name="Chovatia M."/>
            <person name="Adam C."/>
            <person name="LaButti K."/>
            <person name="Lipzen A."/>
            <person name="Riley R."/>
            <person name="Grigoriev I.V."/>
            <person name="Nagy L.G."/>
        </authorList>
    </citation>
    <scope>NUCLEOTIDE SEQUENCE [LARGE SCALE GENOMIC DNA]</scope>
    <source>
        <strain evidence="1 2">NL-1724</strain>
    </source>
</reference>
<organism evidence="1 2">
    <name type="scientific">Schizophyllum amplum</name>
    <dbReference type="NCBI Taxonomy" id="97359"/>
    <lineage>
        <taxon>Eukaryota</taxon>
        <taxon>Fungi</taxon>
        <taxon>Dikarya</taxon>
        <taxon>Basidiomycota</taxon>
        <taxon>Agaricomycotina</taxon>
        <taxon>Agaricomycetes</taxon>
        <taxon>Agaricomycetidae</taxon>
        <taxon>Agaricales</taxon>
        <taxon>Schizophyllaceae</taxon>
        <taxon>Schizophyllum</taxon>
    </lineage>
</organism>
<keyword evidence="2" id="KW-1185">Reference proteome</keyword>
<evidence type="ECO:0000313" key="2">
    <source>
        <dbReference type="Proteomes" id="UP000320762"/>
    </source>
</evidence>
<proteinExistence type="predicted"/>
<gene>
    <name evidence="1" type="ORF">BD626DRAFT_89111</name>
</gene>
<name>A0A550C8M2_9AGAR</name>
<protein>
    <submittedName>
        <fullName evidence="1">Uncharacterized protein</fullName>
    </submittedName>
</protein>
<dbReference type="EMBL" id="VDMD01000018">
    <property type="protein sequence ID" value="TRM61046.1"/>
    <property type="molecule type" value="Genomic_DNA"/>
</dbReference>
<evidence type="ECO:0000313" key="1">
    <source>
        <dbReference type="EMBL" id="TRM61046.1"/>
    </source>
</evidence>
<dbReference type="Proteomes" id="UP000320762">
    <property type="component" value="Unassembled WGS sequence"/>
</dbReference>